<dbReference type="GO" id="GO:0016787">
    <property type="term" value="F:hydrolase activity"/>
    <property type="evidence" value="ECO:0007669"/>
    <property type="project" value="UniProtKB-KW"/>
</dbReference>
<dbReference type="PANTHER" id="PTHR30408">
    <property type="entry name" value="TYPE-1 RESTRICTION ENZYME ECOKI SPECIFICITY PROTEIN"/>
    <property type="match status" value="1"/>
</dbReference>
<evidence type="ECO:0000256" key="2">
    <source>
        <dbReference type="ARBA" id="ARBA00022747"/>
    </source>
</evidence>
<keyword evidence="3" id="KW-0238">DNA-binding</keyword>
<accession>A0ABT2PAG4</accession>
<keyword evidence="2" id="KW-0680">Restriction system</keyword>
<dbReference type="EMBL" id="JAODOR010000001">
    <property type="protein sequence ID" value="MCT9000838.1"/>
    <property type="molecule type" value="Genomic_DNA"/>
</dbReference>
<proteinExistence type="inferred from homology"/>
<dbReference type="Proteomes" id="UP001300496">
    <property type="component" value="Unassembled WGS sequence"/>
</dbReference>
<dbReference type="RefSeq" id="WP_261605397.1">
    <property type="nucleotide sequence ID" value="NZ_JAODOR010000001.1"/>
</dbReference>
<organism evidence="5 6">
    <name type="scientific">Microbacterium memoriense</name>
    <dbReference type="NCBI Taxonomy" id="2978350"/>
    <lineage>
        <taxon>Bacteria</taxon>
        <taxon>Bacillati</taxon>
        <taxon>Actinomycetota</taxon>
        <taxon>Actinomycetes</taxon>
        <taxon>Micrococcales</taxon>
        <taxon>Microbacteriaceae</taxon>
        <taxon>Microbacterium</taxon>
    </lineage>
</organism>
<dbReference type="Pfam" id="PF01420">
    <property type="entry name" value="Methylase_S"/>
    <property type="match status" value="1"/>
</dbReference>
<evidence type="ECO:0000313" key="5">
    <source>
        <dbReference type="EMBL" id="MCT9000838.1"/>
    </source>
</evidence>
<evidence type="ECO:0000313" key="6">
    <source>
        <dbReference type="Proteomes" id="UP001300496"/>
    </source>
</evidence>
<dbReference type="GO" id="GO:0004519">
    <property type="term" value="F:endonuclease activity"/>
    <property type="evidence" value="ECO:0007669"/>
    <property type="project" value="UniProtKB-KW"/>
</dbReference>
<dbReference type="InterPro" id="IPR052021">
    <property type="entry name" value="Type-I_RS_S_subunit"/>
</dbReference>
<keyword evidence="5" id="KW-0540">Nuclease</keyword>
<evidence type="ECO:0000256" key="1">
    <source>
        <dbReference type="ARBA" id="ARBA00010923"/>
    </source>
</evidence>
<dbReference type="EC" id="3.1.21.-" evidence="5"/>
<feature type="domain" description="Type I restriction modification DNA specificity" evidence="4">
    <location>
        <begin position="12"/>
        <end position="155"/>
    </location>
</feature>
<protein>
    <submittedName>
        <fullName evidence="5">Restriction endonuclease subunit S</fullName>
        <ecNumber evidence="5">3.1.21.-</ecNumber>
    </submittedName>
</protein>
<sequence length="413" mass="44550">MSSFLEISLPPGWRWAQMGQVARISTGSADVQDSDSDGEYPFYVRSPDVLRLGMHTHDTEAILTAGDGNVGKIFHHARGRFAVHQRVYVIEPTALVTARFLYYAMTALFFDSLRGETAKSTVDSLRRPMLTGFDLPLAPLPGQRQIADYLDHETAEIDAFIADLLQLRDLSIEENESIRSAILLGSESTESFAPLKYFARVTVGIVVEPSRYYTDEGVPTLRGLNVSPERVSTAGVVKISQSGHAANSKSELTTGDVVVVRTGQAGAAAVVPVECNGWNAIDLLIVKPRESLRGDYLAALINSREIQSKIKHGSVGAIQAHFNVESLGNLRIPLVSVSEQAARFSAWSNKSTAVQAAIADIDAAITLAKERRAALITAAVTGQIDVSGFGTRAARATQPPGSVSVQTAIDEFR</sequence>
<dbReference type="PANTHER" id="PTHR30408:SF12">
    <property type="entry name" value="TYPE I RESTRICTION ENZYME MJAVIII SPECIFICITY SUBUNIT"/>
    <property type="match status" value="1"/>
</dbReference>
<dbReference type="InterPro" id="IPR044946">
    <property type="entry name" value="Restrct_endonuc_typeI_TRD_sf"/>
</dbReference>
<dbReference type="InterPro" id="IPR000055">
    <property type="entry name" value="Restrct_endonuc_typeI_TRD"/>
</dbReference>
<dbReference type="Gene3D" id="3.90.220.20">
    <property type="entry name" value="DNA methylase specificity domains"/>
    <property type="match status" value="2"/>
</dbReference>
<keyword evidence="6" id="KW-1185">Reference proteome</keyword>
<evidence type="ECO:0000256" key="3">
    <source>
        <dbReference type="ARBA" id="ARBA00023125"/>
    </source>
</evidence>
<evidence type="ECO:0000259" key="4">
    <source>
        <dbReference type="Pfam" id="PF01420"/>
    </source>
</evidence>
<gene>
    <name evidence="5" type="ORF">N4R40_00450</name>
</gene>
<keyword evidence="5" id="KW-0378">Hydrolase</keyword>
<dbReference type="SUPFAM" id="SSF116734">
    <property type="entry name" value="DNA methylase specificity domain"/>
    <property type="match status" value="2"/>
</dbReference>
<name>A0ABT2PAG4_9MICO</name>
<reference evidence="5 6" key="1">
    <citation type="journal article" date="2024" name="Int. J. Syst. Evol. Microbiol.">
        <title>Microbacterium memoriense sp. nov., a member of the Actinomycetota from marine beach sediment of the north coast of Portugal.</title>
        <authorList>
            <person name="Santos J.D.N.D."/>
            <person name="Klimek D."/>
            <person name="Calusinska M."/>
            <person name="Lobo-da-Cunha A."/>
            <person name="Catita J."/>
            <person name="Goncalves H."/>
            <person name="Gonzalez I."/>
            <person name="Lage O.M."/>
        </authorList>
    </citation>
    <scope>NUCLEOTIDE SEQUENCE [LARGE SCALE GENOMIC DNA]</scope>
    <source>
        <strain evidence="5 6">PMIC_1C1B</strain>
    </source>
</reference>
<keyword evidence="5" id="KW-0255">Endonuclease</keyword>
<comment type="caution">
    <text evidence="5">The sequence shown here is derived from an EMBL/GenBank/DDBJ whole genome shotgun (WGS) entry which is preliminary data.</text>
</comment>
<comment type="similarity">
    <text evidence="1">Belongs to the type-I restriction system S methylase family.</text>
</comment>